<organism evidence="1 2">
    <name type="scientific">Malikia spinosa</name>
    <dbReference type="NCBI Taxonomy" id="86180"/>
    <lineage>
        <taxon>Bacteria</taxon>
        <taxon>Pseudomonadati</taxon>
        <taxon>Pseudomonadota</taxon>
        <taxon>Betaproteobacteria</taxon>
        <taxon>Burkholderiales</taxon>
        <taxon>Comamonadaceae</taxon>
        <taxon>Malikia</taxon>
    </lineage>
</organism>
<accession>A0A7C9NHV5</accession>
<protein>
    <submittedName>
        <fullName evidence="1">DUF3025 domain-containing protein</fullName>
    </submittedName>
</protein>
<dbReference type="InterPro" id="IPR021390">
    <property type="entry name" value="DUF3025"/>
</dbReference>
<dbReference type="Proteomes" id="UP000481947">
    <property type="component" value="Unassembled WGS sequence"/>
</dbReference>
<comment type="caution">
    <text evidence="1">The sequence shown here is derived from an EMBL/GenBank/DDBJ whole genome shotgun (WGS) entry which is preliminary data.</text>
</comment>
<gene>
    <name evidence="1" type="ORF">F5985_13445</name>
</gene>
<dbReference type="AlphaFoldDB" id="A0A7C9NHV5"/>
<sequence length="269" mass="29625">MSHFSRLIDWSEPWLAPWRGLGEPIAAEALAGGDLPAALNAVALAPRNFVPQAELPEGRAYEAHIFATGDVPTREGLHDFFNALCWMRFPATKLRLNRLQAQAIEAAGGVGTRRGPLRDALTLFDENAALLQAPEPVWQALLARDWSRLFVELRPLWAQSTLLLFGHALTEKLVAPYKSITAHVLRLPVPTDWPADLPADWPVDAGAARVHPWDDWLAGQLTPEWLATKPYTPLPVLGLPGWWPANEAPAFYADPQVFRPARVLSAGAP</sequence>
<dbReference type="Pfam" id="PF11227">
    <property type="entry name" value="DUF3025"/>
    <property type="match status" value="1"/>
</dbReference>
<proteinExistence type="predicted"/>
<dbReference type="EMBL" id="VYSB01000015">
    <property type="protein sequence ID" value="MYZ53103.1"/>
    <property type="molecule type" value="Genomic_DNA"/>
</dbReference>
<name>A0A7C9NHV5_9BURK</name>
<evidence type="ECO:0000313" key="1">
    <source>
        <dbReference type="EMBL" id="MYZ53103.1"/>
    </source>
</evidence>
<evidence type="ECO:0000313" key="2">
    <source>
        <dbReference type="Proteomes" id="UP000481947"/>
    </source>
</evidence>
<reference evidence="1 2" key="1">
    <citation type="submission" date="2019-09" db="EMBL/GenBank/DDBJ databases">
        <title>Identification of Malikia spinosa a prominent benzene-, toluene-, and ethylbenzene-degrading bacterium: enrichment, isolation and whole genome sequencing.</title>
        <authorList>
            <person name="Tancsics A."/>
            <person name="Revesz F."/>
            <person name="Kriszt B."/>
        </authorList>
    </citation>
    <scope>NUCLEOTIDE SEQUENCE [LARGE SCALE GENOMIC DNA]</scope>
    <source>
        <strain evidence="1 2">AB6</strain>
    </source>
</reference>